<sequence>MKKNIEEEKNLTMKINTLILGSNAFLLLNRNSGLTMSFFRKGFLYLGIAFILFLIWLVLKPERQGI</sequence>
<protein>
    <submittedName>
        <fullName evidence="2">Uncharacterized protein</fullName>
    </submittedName>
</protein>
<organism evidence="2 3">
    <name type="scientific">candidate division MSBL1 archaeon SCGC-AAA259B11</name>
    <dbReference type="NCBI Taxonomy" id="1698260"/>
    <lineage>
        <taxon>Archaea</taxon>
        <taxon>Methanobacteriati</taxon>
        <taxon>Methanobacteriota</taxon>
        <taxon>candidate division MSBL1</taxon>
    </lineage>
</organism>
<evidence type="ECO:0000256" key="1">
    <source>
        <dbReference type="SAM" id="Phobius"/>
    </source>
</evidence>
<reference evidence="2 3" key="1">
    <citation type="journal article" date="2016" name="Sci. Rep.">
        <title>Metabolic traits of an uncultured archaeal lineage -MSBL1- from brine pools of the Red Sea.</title>
        <authorList>
            <person name="Mwirichia R."/>
            <person name="Alam I."/>
            <person name="Rashid M."/>
            <person name="Vinu M."/>
            <person name="Ba-Alawi W."/>
            <person name="Anthony Kamau A."/>
            <person name="Kamanda Ngugi D."/>
            <person name="Goker M."/>
            <person name="Klenk H.P."/>
            <person name="Bajic V."/>
            <person name="Stingl U."/>
        </authorList>
    </citation>
    <scope>NUCLEOTIDE SEQUENCE [LARGE SCALE GENOMIC DNA]</scope>
    <source>
        <strain evidence="2">SCGC-AAA259B11</strain>
    </source>
</reference>
<feature type="transmembrane region" description="Helical" evidence="1">
    <location>
        <begin position="42"/>
        <end position="59"/>
    </location>
</feature>
<dbReference type="Proteomes" id="UP000070184">
    <property type="component" value="Unassembled WGS sequence"/>
</dbReference>
<keyword evidence="1" id="KW-1133">Transmembrane helix</keyword>
<comment type="caution">
    <text evidence="2">The sequence shown here is derived from an EMBL/GenBank/DDBJ whole genome shotgun (WGS) entry which is preliminary data.</text>
</comment>
<proteinExistence type="predicted"/>
<keyword evidence="1" id="KW-0812">Transmembrane</keyword>
<evidence type="ECO:0000313" key="2">
    <source>
        <dbReference type="EMBL" id="KXA88714.1"/>
    </source>
</evidence>
<keyword evidence="3" id="KW-1185">Reference proteome</keyword>
<dbReference type="EMBL" id="LHXK01000087">
    <property type="protein sequence ID" value="KXA88714.1"/>
    <property type="molecule type" value="Genomic_DNA"/>
</dbReference>
<gene>
    <name evidence="2" type="ORF">AKJ61_04345</name>
</gene>
<accession>A0A133U3E7</accession>
<keyword evidence="1" id="KW-0472">Membrane</keyword>
<name>A0A133U3E7_9EURY</name>
<dbReference type="AlphaFoldDB" id="A0A133U3E7"/>
<evidence type="ECO:0000313" key="3">
    <source>
        <dbReference type="Proteomes" id="UP000070184"/>
    </source>
</evidence>